<name>A0A4Y2DJD5_ARAVE</name>
<accession>A0A4Y2DJD5</accession>
<evidence type="ECO:0000313" key="1">
    <source>
        <dbReference type="EMBL" id="GBM15685.1"/>
    </source>
</evidence>
<comment type="caution">
    <text evidence="1">The sequence shown here is derived from an EMBL/GenBank/DDBJ whole genome shotgun (WGS) entry which is preliminary data.</text>
</comment>
<protein>
    <submittedName>
        <fullName evidence="1">Uncharacterized protein</fullName>
    </submittedName>
</protein>
<sequence length="102" mass="11623">MENLDATGEKSLCSLVHPDKIRYPSATLASETDERYAPCFWRTQSVSINDVYQARIVGWDCSSLPNCVRKFRYTWASDLDSIFFVEFASPGTQKNLTSYLVI</sequence>
<dbReference type="AlphaFoldDB" id="A0A4Y2DJD5"/>
<gene>
    <name evidence="1" type="ORF">AVEN_28255_1</name>
</gene>
<proteinExistence type="predicted"/>
<dbReference type="Proteomes" id="UP000499080">
    <property type="component" value="Unassembled WGS sequence"/>
</dbReference>
<organism evidence="1 2">
    <name type="scientific">Araneus ventricosus</name>
    <name type="common">Orbweaver spider</name>
    <name type="synonym">Epeira ventricosa</name>
    <dbReference type="NCBI Taxonomy" id="182803"/>
    <lineage>
        <taxon>Eukaryota</taxon>
        <taxon>Metazoa</taxon>
        <taxon>Ecdysozoa</taxon>
        <taxon>Arthropoda</taxon>
        <taxon>Chelicerata</taxon>
        <taxon>Arachnida</taxon>
        <taxon>Araneae</taxon>
        <taxon>Araneomorphae</taxon>
        <taxon>Entelegynae</taxon>
        <taxon>Araneoidea</taxon>
        <taxon>Araneidae</taxon>
        <taxon>Araneus</taxon>
    </lineage>
</organism>
<keyword evidence="2" id="KW-1185">Reference proteome</keyword>
<dbReference type="EMBL" id="BGPR01089533">
    <property type="protein sequence ID" value="GBM15685.1"/>
    <property type="molecule type" value="Genomic_DNA"/>
</dbReference>
<evidence type="ECO:0000313" key="2">
    <source>
        <dbReference type="Proteomes" id="UP000499080"/>
    </source>
</evidence>
<reference evidence="1 2" key="1">
    <citation type="journal article" date="2019" name="Sci. Rep.">
        <title>Orb-weaving spider Araneus ventricosus genome elucidates the spidroin gene catalogue.</title>
        <authorList>
            <person name="Kono N."/>
            <person name="Nakamura H."/>
            <person name="Ohtoshi R."/>
            <person name="Moran D.A.P."/>
            <person name="Shinohara A."/>
            <person name="Yoshida Y."/>
            <person name="Fujiwara M."/>
            <person name="Mori M."/>
            <person name="Tomita M."/>
            <person name="Arakawa K."/>
        </authorList>
    </citation>
    <scope>NUCLEOTIDE SEQUENCE [LARGE SCALE GENOMIC DNA]</scope>
</reference>